<feature type="repeat" description="RCC1" evidence="2">
    <location>
        <begin position="204"/>
        <end position="256"/>
    </location>
</feature>
<dbReference type="SUPFAM" id="SSF50985">
    <property type="entry name" value="RCC1/BLIP-II"/>
    <property type="match status" value="1"/>
</dbReference>
<dbReference type="InterPro" id="IPR000408">
    <property type="entry name" value="Reg_chr_condens"/>
</dbReference>
<dbReference type="SUPFAM" id="SSF54695">
    <property type="entry name" value="POZ domain"/>
    <property type="match status" value="1"/>
</dbReference>
<sequence length="593" mass="68218">MENKKEETEINYGWGNNTSKCFGSNTTTYINKPTPITVNDLKSGILLISGENGKTFFATTEKKIYLIKETSRQVNLPDKNESVKNIVSGHYHSVILTESNKVYSFGSNSNYQLGHSYQSTRIDSPTYIDFFEKKGLKIKKIQCGYSQTYFLCENSHLYACGYNHNNQLGTQLQSNKSEIVYVTKDVLDIFSGNFAYYFFFLKEEGLFAVGDNHSGQCGLYVSDAKITIPRIVKLSPEFDITSLVCGYEHALLLGSGKNGQQLLSTGKTPQNGLASNIIKFTQINFWKDYEISQISVGAYHSMVLTEDSTVFCFGQNGYKQLGNDGGNDYNPYKIIIPEIGLQSNLEIYAGCYSSYLFHSDRFGNNFEKEFEDLFTNESNFSDYSIKEVKVHKIFLECRIGKPIKEIEQILNEYSKEQIITFIKWVYSSKIPTSEQQLINEICLKFGITNYKKKSLQNDLLKLWKDEDSKDFSIMVPLDDEEEEEYDDDEDEESYEEIPIHKFILIARSGLFRDMFNNITENGLSNSVKDYSRKTIESLEKIFSFFYTNTIELTADDDPELIIEELEDSIEYFQMNPKCSFNNELYKIKKKLKK</sequence>
<dbReference type="Gene3D" id="3.30.710.10">
    <property type="entry name" value="Potassium Channel Kv1.1, Chain A"/>
    <property type="match status" value="1"/>
</dbReference>
<keyword evidence="5" id="KW-1185">Reference proteome</keyword>
<evidence type="ECO:0000256" key="2">
    <source>
        <dbReference type="PROSITE-ProRule" id="PRU00235"/>
    </source>
</evidence>
<dbReference type="PANTHER" id="PTHR22870">
    <property type="entry name" value="REGULATOR OF CHROMOSOME CONDENSATION"/>
    <property type="match status" value="1"/>
</dbReference>
<dbReference type="Pfam" id="PF00651">
    <property type="entry name" value="BTB"/>
    <property type="match status" value="1"/>
</dbReference>
<accession>A0ABQ8YRV5</accession>
<dbReference type="PRINTS" id="PR00633">
    <property type="entry name" value="RCCNDNSATION"/>
</dbReference>
<dbReference type="PROSITE" id="PS50097">
    <property type="entry name" value="BTB"/>
    <property type="match status" value="1"/>
</dbReference>
<dbReference type="Pfam" id="PF13540">
    <property type="entry name" value="RCC1_2"/>
    <property type="match status" value="1"/>
</dbReference>
<dbReference type="EMBL" id="JAOAOG010000127">
    <property type="protein sequence ID" value="KAJ6247242.1"/>
    <property type="molecule type" value="Genomic_DNA"/>
</dbReference>
<evidence type="ECO:0000313" key="5">
    <source>
        <dbReference type="Proteomes" id="UP001150062"/>
    </source>
</evidence>
<comment type="caution">
    <text evidence="4">The sequence shown here is derived from an EMBL/GenBank/DDBJ whole genome shotgun (WGS) entry which is preliminary data.</text>
</comment>
<protein>
    <submittedName>
        <fullName evidence="4">Btk-binding protein-related</fullName>
    </submittedName>
</protein>
<gene>
    <name evidence="4" type="ORF">M0813_18769</name>
</gene>
<evidence type="ECO:0000256" key="1">
    <source>
        <dbReference type="ARBA" id="ARBA00022737"/>
    </source>
</evidence>
<dbReference type="Pfam" id="PF00415">
    <property type="entry name" value="RCC1"/>
    <property type="match status" value="2"/>
</dbReference>
<keyword evidence="1" id="KW-0677">Repeat</keyword>
<organism evidence="4 5">
    <name type="scientific">Anaeramoeba flamelloides</name>
    <dbReference type="NCBI Taxonomy" id="1746091"/>
    <lineage>
        <taxon>Eukaryota</taxon>
        <taxon>Metamonada</taxon>
        <taxon>Anaeramoebidae</taxon>
        <taxon>Anaeramoeba</taxon>
    </lineage>
</organism>
<dbReference type="PROSITE" id="PS50012">
    <property type="entry name" value="RCC1_3"/>
    <property type="match status" value="2"/>
</dbReference>
<evidence type="ECO:0000313" key="4">
    <source>
        <dbReference type="EMBL" id="KAJ6247242.1"/>
    </source>
</evidence>
<dbReference type="InterPro" id="IPR011333">
    <property type="entry name" value="SKP1/BTB/POZ_sf"/>
</dbReference>
<dbReference type="CDD" id="cd18186">
    <property type="entry name" value="BTB_POZ_ZBTB_KLHL-like"/>
    <property type="match status" value="1"/>
</dbReference>
<evidence type="ECO:0000259" key="3">
    <source>
        <dbReference type="PROSITE" id="PS50097"/>
    </source>
</evidence>
<dbReference type="Proteomes" id="UP001150062">
    <property type="component" value="Unassembled WGS sequence"/>
</dbReference>
<proteinExistence type="predicted"/>
<name>A0ABQ8YRV5_9EUKA</name>
<dbReference type="Gene3D" id="2.130.10.30">
    <property type="entry name" value="Regulator of chromosome condensation 1/beta-lactamase-inhibitor protein II"/>
    <property type="match status" value="1"/>
</dbReference>
<reference evidence="4" key="1">
    <citation type="submission" date="2022-08" db="EMBL/GenBank/DDBJ databases">
        <title>Novel sulfate-reducing endosymbionts in the free-living metamonad Anaeramoeba.</title>
        <authorList>
            <person name="Jerlstrom-Hultqvist J."/>
            <person name="Cepicka I."/>
            <person name="Gallot-Lavallee L."/>
            <person name="Salas-Leiva D."/>
            <person name="Curtis B.A."/>
            <person name="Zahonova K."/>
            <person name="Pipaliya S."/>
            <person name="Dacks J."/>
            <person name="Roger A.J."/>
        </authorList>
    </citation>
    <scope>NUCLEOTIDE SEQUENCE</scope>
    <source>
        <strain evidence="4">Schooner1</strain>
    </source>
</reference>
<dbReference type="InterPro" id="IPR051210">
    <property type="entry name" value="Ub_ligase/GEF_domain"/>
</dbReference>
<dbReference type="InterPro" id="IPR009091">
    <property type="entry name" value="RCC1/BLIP-II"/>
</dbReference>
<dbReference type="PANTHER" id="PTHR22870:SF360">
    <property type="entry name" value="ULTRAVIOLET-B RECEPTOR UVR8"/>
    <property type="match status" value="1"/>
</dbReference>
<dbReference type="InterPro" id="IPR000210">
    <property type="entry name" value="BTB/POZ_dom"/>
</dbReference>
<feature type="domain" description="BTB" evidence="3">
    <location>
        <begin position="469"/>
        <end position="554"/>
    </location>
</feature>
<feature type="repeat" description="RCC1" evidence="2">
    <location>
        <begin position="100"/>
        <end position="154"/>
    </location>
</feature>